<name>A0ACD5U921_AVESA</name>
<protein>
    <submittedName>
        <fullName evidence="1">Uncharacterized protein</fullName>
    </submittedName>
</protein>
<evidence type="ECO:0000313" key="1">
    <source>
        <dbReference type="EnsemblPlants" id="AVESA.00010b.r2.2AG0210790.1.CDS"/>
    </source>
</evidence>
<evidence type="ECO:0000313" key="2">
    <source>
        <dbReference type="Proteomes" id="UP001732700"/>
    </source>
</evidence>
<reference evidence="1" key="2">
    <citation type="submission" date="2025-09" db="UniProtKB">
        <authorList>
            <consortium name="EnsemblPlants"/>
        </authorList>
    </citation>
    <scope>IDENTIFICATION</scope>
</reference>
<dbReference type="Proteomes" id="UP001732700">
    <property type="component" value="Chromosome 2A"/>
</dbReference>
<proteinExistence type="predicted"/>
<organism evidence="1 2">
    <name type="scientific">Avena sativa</name>
    <name type="common">Oat</name>
    <dbReference type="NCBI Taxonomy" id="4498"/>
    <lineage>
        <taxon>Eukaryota</taxon>
        <taxon>Viridiplantae</taxon>
        <taxon>Streptophyta</taxon>
        <taxon>Embryophyta</taxon>
        <taxon>Tracheophyta</taxon>
        <taxon>Spermatophyta</taxon>
        <taxon>Magnoliopsida</taxon>
        <taxon>Liliopsida</taxon>
        <taxon>Poales</taxon>
        <taxon>Poaceae</taxon>
        <taxon>BOP clade</taxon>
        <taxon>Pooideae</taxon>
        <taxon>Poodae</taxon>
        <taxon>Poeae</taxon>
        <taxon>Poeae Chloroplast Group 1 (Aveneae type)</taxon>
        <taxon>Aveninae</taxon>
        <taxon>Avena</taxon>
    </lineage>
</organism>
<sequence length="163" mass="16510">MASQQVLLLAAAAIAAAFLLAPASADDFMVGDSAGWTLTYPATWTEGKTFVVGDSLTFMYPAGKHTVMEVTGPDFRACNVTGNQALGTWTSGKDTVPLDKAGRRWFVCSVGNHCAQGMKLLVVTADAAQAPAGPPSNSASFVGGAVAQAMAGAGALAAAVLML</sequence>
<accession>A0ACD5U921</accession>
<dbReference type="EnsemblPlants" id="AVESA.00010b.r2.2AG0210790.1">
    <property type="protein sequence ID" value="AVESA.00010b.r2.2AG0210790.1.CDS"/>
    <property type="gene ID" value="AVESA.00010b.r2.2AG0210790"/>
</dbReference>
<reference evidence="1" key="1">
    <citation type="submission" date="2021-05" db="EMBL/GenBank/DDBJ databases">
        <authorList>
            <person name="Scholz U."/>
            <person name="Mascher M."/>
            <person name="Fiebig A."/>
        </authorList>
    </citation>
    <scope>NUCLEOTIDE SEQUENCE [LARGE SCALE GENOMIC DNA]</scope>
</reference>
<keyword evidence="2" id="KW-1185">Reference proteome</keyword>